<evidence type="ECO:0000313" key="3">
    <source>
        <dbReference type="Proteomes" id="UP000008635"/>
    </source>
</evidence>
<dbReference type="AlphaFoldDB" id="E8U497"/>
<dbReference type="OrthoDB" id="60531at2"/>
<evidence type="ECO:0000313" key="2">
    <source>
        <dbReference type="EMBL" id="ADV65934.1"/>
    </source>
</evidence>
<proteinExistence type="predicted"/>
<dbReference type="eggNOG" id="COG3121">
    <property type="taxonomic scope" value="Bacteria"/>
</dbReference>
<gene>
    <name evidence="2" type="ordered locus">Deima_0271</name>
</gene>
<name>E8U497_DEIML</name>
<feature type="chain" id="PRO_5003232172" evidence="1">
    <location>
        <begin position="23"/>
        <end position="265"/>
    </location>
</feature>
<sequence length="265" mass="27696" precursor="true">MRNALRFVLPALLLTLPCAARAQVQVAGALVQEYTVTPGQNTLEGVLTLSNAGDAPERVSVTLSDVRSDPQAGVVYPKAGTLPRSVAAWVELPGSAVTVPAHGKLAVPYRVKVPQNVGPGTYWSAFLVRPATTSAAPVAGAGGSVRLQQVTQYAVQVVVNVPGGAVHLKFLNPALARAAGGAVLNVDLTNTGERLSTPVTRAEVYDASGALVLKLAGRERRVFPGLSVRETYQISGLKPGRYQVLVIADDGNNDVVGARYNITVE</sequence>
<dbReference type="Proteomes" id="UP000008635">
    <property type="component" value="Chromosome"/>
</dbReference>
<dbReference type="EMBL" id="CP002454">
    <property type="protein sequence ID" value="ADV65934.1"/>
    <property type="molecule type" value="Genomic_DNA"/>
</dbReference>
<keyword evidence="1" id="KW-0732">Signal</keyword>
<reference evidence="2 3" key="1">
    <citation type="journal article" date="2011" name="Stand. Genomic Sci.">
        <title>Complete genome sequence of Deinococcus maricopensis type strain (LB-34).</title>
        <authorList>
            <person name="Pukall R."/>
            <person name="Zeytun A."/>
            <person name="Lucas S."/>
            <person name="Lapidus A."/>
            <person name="Hammon N."/>
            <person name="Deshpande S."/>
            <person name="Nolan M."/>
            <person name="Cheng J.F."/>
            <person name="Pitluck S."/>
            <person name="Liolios K."/>
            <person name="Pagani I."/>
            <person name="Mikhailova N."/>
            <person name="Ivanova N."/>
            <person name="Mavromatis K."/>
            <person name="Pati A."/>
            <person name="Tapia R."/>
            <person name="Han C."/>
            <person name="Goodwin L."/>
            <person name="Chen A."/>
            <person name="Palaniappan K."/>
            <person name="Land M."/>
            <person name="Hauser L."/>
            <person name="Chang Y.J."/>
            <person name="Jeffries C.D."/>
            <person name="Brambilla E.M."/>
            <person name="Rohde M."/>
            <person name="Goker M."/>
            <person name="Detter J.C."/>
            <person name="Woyke T."/>
            <person name="Bristow J."/>
            <person name="Eisen J.A."/>
            <person name="Markowitz V."/>
            <person name="Hugenholtz P."/>
            <person name="Kyrpides N.C."/>
            <person name="Klenk H.P."/>
        </authorList>
    </citation>
    <scope>NUCLEOTIDE SEQUENCE [LARGE SCALE GENOMIC DNA]</scope>
    <source>
        <strain evidence="3">DSM 21211 / LMG 22137 / NRRL B-23946 / LB-34</strain>
    </source>
</reference>
<dbReference type="KEGG" id="dmr:Deima_0271"/>
<dbReference type="STRING" id="709986.Deima_0271"/>
<dbReference type="RefSeq" id="WP_013555439.1">
    <property type="nucleotide sequence ID" value="NC_014958.1"/>
</dbReference>
<dbReference type="HOGENOM" id="CLU_091272_0_0_0"/>
<keyword evidence="3" id="KW-1185">Reference proteome</keyword>
<reference evidence="3" key="2">
    <citation type="submission" date="2011-01" db="EMBL/GenBank/DDBJ databases">
        <title>The complete genome of Deinococcus maricopensis DSM 21211.</title>
        <authorList>
            <consortium name="US DOE Joint Genome Institute (JGI-PGF)"/>
            <person name="Lucas S."/>
            <person name="Copeland A."/>
            <person name="Lapidus A."/>
            <person name="Goodwin L."/>
            <person name="Pitluck S."/>
            <person name="Kyrpides N."/>
            <person name="Mavromatis K."/>
            <person name="Pagani I."/>
            <person name="Ivanova N."/>
            <person name="Ovchinnikova G."/>
            <person name="Zeytun A."/>
            <person name="Detter J.C."/>
            <person name="Han C."/>
            <person name="Land M."/>
            <person name="Hauser L."/>
            <person name="Markowitz V."/>
            <person name="Cheng J.-F."/>
            <person name="Hugenholtz P."/>
            <person name="Woyke T."/>
            <person name="Wu D."/>
            <person name="Pukall R."/>
            <person name="Gehrich-Schroeter G."/>
            <person name="Brambilla E."/>
            <person name="Klenk H.-P."/>
            <person name="Eisen J.A."/>
        </authorList>
    </citation>
    <scope>NUCLEOTIDE SEQUENCE [LARGE SCALE GENOMIC DNA]</scope>
    <source>
        <strain evidence="3">DSM 21211 / LMG 22137 / NRRL B-23946 / LB-34</strain>
    </source>
</reference>
<evidence type="ECO:0000256" key="1">
    <source>
        <dbReference type="SAM" id="SignalP"/>
    </source>
</evidence>
<accession>E8U497</accession>
<organism evidence="2 3">
    <name type="scientific">Deinococcus maricopensis (strain DSM 21211 / LMG 22137 / NRRL B-23946 / LB-34)</name>
    <dbReference type="NCBI Taxonomy" id="709986"/>
    <lineage>
        <taxon>Bacteria</taxon>
        <taxon>Thermotogati</taxon>
        <taxon>Deinococcota</taxon>
        <taxon>Deinococci</taxon>
        <taxon>Deinococcales</taxon>
        <taxon>Deinococcaceae</taxon>
        <taxon>Deinococcus</taxon>
    </lineage>
</organism>
<feature type="signal peptide" evidence="1">
    <location>
        <begin position="1"/>
        <end position="22"/>
    </location>
</feature>
<protein>
    <submittedName>
        <fullName evidence="2">Uncharacterized protein</fullName>
    </submittedName>
</protein>